<keyword evidence="8" id="KW-1185">Reference proteome</keyword>
<protein>
    <submittedName>
        <fullName evidence="7">Glycosyl hydrolase family 3 N-terminal domain protein</fullName>
    </submittedName>
</protein>
<evidence type="ECO:0000256" key="5">
    <source>
        <dbReference type="SAM" id="Phobius"/>
    </source>
</evidence>
<evidence type="ECO:0000313" key="7">
    <source>
        <dbReference type="EMBL" id="EET58176.1"/>
    </source>
</evidence>
<dbReference type="InterPro" id="IPR017853">
    <property type="entry name" value="GH"/>
</dbReference>
<dbReference type="GO" id="GO:0004553">
    <property type="term" value="F:hydrolase activity, hydrolyzing O-glycosyl compounds"/>
    <property type="evidence" value="ECO:0007669"/>
    <property type="project" value="InterPro"/>
</dbReference>
<evidence type="ECO:0000256" key="1">
    <source>
        <dbReference type="ARBA" id="ARBA00005336"/>
    </source>
</evidence>
<dbReference type="InterPro" id="IPR036881">
    <property type="entry name" value="Glyco_hydro_3_C_sf"/>
</dbReference>
<dbReference type="STRING" id="168384.SAMN05660368_04215"/>
<proteinExistence type="inferred from homology"/>
<dbReference type="eggNOG" id="COG1472">
    <property type="taxonomic scope" value="Bacteria"/>
</dbReference>
<sequence>MYRKNRRTKKVCRFFYQFYPVQNQIYQKNFPVFFCGIVLSQDMKTQRKRMEEKSMGNVEVAYEDVISVIQLVRNHIIVIAAALVVMIAVMIFARKFKKPAKGFIRWQSLIAFVIVTALTVNNMLSGALYNTINVVLADKGELSQENADSSRQIIEEITNEGIVMTKNEDSFLPIAPEKINVFGWASTNPIYGGTGSGTVDASTAVGILEGLENAGFETNKELSDMYVEYRADRPLISINDGQDWTLPEVPVAQYSEEMIENAKAFSDTAVIVIARTGGEGADLPHDMGSVMDGSTLEIGTKYVRGTYTNNGDYDDFEDGQSYLELSRTEADLVEMVCSEFDNVIVVYNGANALELGWTEDYEQIKSVLLCAGAGATGFNALGNIISGEVNPSGKTADTWVKDLHQTPYINNIGHFAYTNTQEVSDAALAAWERADGIVSFVNYTEGIYTGYRFYETAAEEELIDYDELVMYPFGYGLSYTTFEQEMGELEVTDDTISVDVTVTNTGSMAGKEVAELYYNPPYTNGGIEKSSVNLAAFDKTDLLEPGQSQTLTLAFNIEDMASYDTYGNGAWVLEEGTYEISLRSDSHTVIDTKEYELADEIVYNESNPHAGDVTAAANKLDFAEGNVTYLSRADGFANYEDAVKGPESYELDGEVKGNGTWNPEDYNNPEDVMPVTGADNGLELYDLRGAAYDDPRWEELLDEVTVDEMVELIAYGGHQTASVESVNKLRTLDTDGPAGLNSRTINAFGTGYCSEILIAQTWNEDLAAKAGEGICREFTDFHIVGWYAPSMNLHRSAFGGRNFEYYSEDSLLSSRMALAEVTAAVEQGVYPYIKHLVMNEQETNRNALLCTWFTEQSARELYLKPFEYCVKNTPSGKLAVMSSYNFLGTEWAGGCSALLKDILREEWGFEGMVISDYFGNYGYMDADRAVRGGTDMMLGTSGNEAIMTDLSATSVIAMREATKNIFYVVVNSNAYEEYVPGAIPSWMQIVYIVDAILAALLILAEVFLIRGYLKKKKSVITIESATAEKKK</sequence>
<dbReference type="Pfam" id="PF14310">
    <property type="entry name" value="Fn3-like"/>
    <property type="match status" value="1"/>
</dbReference>
<dbReference type="SUPFAM" id="SSF52279">
    <property type="entry name" value="Beta-D-glucan exohydrolase, C-terminal domain"/>
    <property type="match status" value="1"/>
</dbReference>
<feature type="domain" description="Fibronectin type III-like" evidence="6">
    <location>
        <begin position="512"/>
        <end position="586"/>
    </location>
</feature>
<dbReference type="InterPro" id="IPR026891">
    <property type="entry name" value="Fn3-like"/>
</dbReference>
<dbReference type="Pfam" id="PF01915">
    <property type="entry name" value="Glyco_hydro_3_C"/>
    <property type="match status" value="1"/>
</dbReference>
<comment type="caution">
    <text evidence="7">The sequence shown here is derived from an EMBL/GenBank/DDBJ whole genome shotgun (WGS) entry which is preliminary data.</text>
</comment>
<keyword evidence="5" id="KW-1133">Transmembrane helix</keyword>
<evidence type="ECO:0000256" key="3">
    <source>
        <dbReference type="ARBA" id="ARBA00023277"/>
    </source>
</evidence>
<evidence type="ECO:0000313" key="8">
    <source>
        <dbReference type="Proteomes" id="UP000005561"/>
    </source>
</evidence>
<dbReference type="InterPro" id="IPR002772">
    <property type="entry name" value="Glyco_hydro_3_C"/>
</dbReference>
<dbReference type="Gene3D" id="3.40.50.1700">
    <property type="entry name" value="Glycoside hydrolase family 3 C-terminal domain"/>
    <property type="match status" value="1"/>
</dbReference>
<keyword evidence="5" id="KW-0812">Transmembrane</keyword>
<dbReference type="InterPro" id="IPR013783">
    <property type="entry name" value="Ig-like_fold"/>
</dbReference>
<reference evidence="7" key="1">
    <citation type="submission" date="2009-07" db="EMBL/GenBank/DDBJ databases">
        <authorList>
            <person name="Weinstock G."/>
            <person name="Sodergren E."/>
            <person name="Clifton S."/>
            <person name="Fulton L."/>
            <person name="Fulton B."/>
            <person name="Courtney L."/>
            <person name="Fronick C."/>
            <person name="Harrison M."/>
            <person name="Strong C."/>
            <person name="Farmer C."/>
            <person name="Delahaunty K."/>
            <person name="Markovic C."/>
            <person name="Hall O."/>
            <person name="Minx P."/>
            <person name="Tomlinson C."/>
            <person name="Mitreva M."/>
            <person name="Nelson J."/>
            <person name="Hou S."/>
            <person name="Wollam A."/>
            <person name="Pepin K.H."/>
            <person name="Johnson M."/>
            <person name="Bhonagiri V."/>
            <person name="Nash W.E."/>
            <person name="Warren W."/>
            <person name="Chinwalla A."/>
            <person name="Mardis E.R."/>
            <person name="Wilson R.K."/>
        </authorList>
    </citation>
    <scope>NUCLEOTIDE SEQUENCE [LARGE SCALE GENOMIC DNA]</scope>
    <source>
        <strain evidence="7">DSM 14469</strain>
    </source>
</reference>
<dbReference type="PRINTS" id="PR00133">
    <property type="entry name" value="GLHYDRLASE3"/>
</dbReference>
<organism evidence="7 8">
    <name type="scientific">Marvinbryantia formatexigens DSM 14469</name>
    <dbReference type="NCBI Taxonomy" id="478749"/>
    <lineage>
        <taxon>Bacteria</taxon>
        <taxon>Bacillati</taxon>
        <taxon>Bacillota</taxon>
        <taxon>Clostridia</taxon>
        <taxon>Lachnospirales</taxon>
        <taxon>Lachnospiraceae</taxon>
        <taxon>Marvinbryantia</taxon>
    </lineage>
</organism>
<dbReference type="Proteomes" id="UP000005561">
    <property type="component" value="Unassembled WGS sequence"/>
</dbReference>
<keyword evidence="4" id="KW-0326">Glycosidase</keyword>
<comment type="similarity">
    <text evidence="1 4">Belongs to the glycosyl hydrolase 3 family.</text>
</comment>
<dbReference type="InterPro" id="IPR019800">
    <property type="entry name" value="Glyco_hydro_3_AS"/>
</dbReference>
<dbReference type="SMART" id="SM01217">
    <property type="entry name" value="Fn3_like"/>
    <property type="match status" value="1"/>
</dbReference>
<dbReference type="AlphaFoldDB" id="C6LMH9"/>
<dbReference type="InterPro" id="IPR036962">
    <property type="entry name" value="Glyco_hydro_3_N_sf"/>
</dbReference>
<feature type="transmembrane region" description="Helical" evidence="5">
    <location>
        <begin position="989"/>
        <end position="1009"/>
    </location>
</feature>
<dbReference type="PROSITE" id="PS00775">
    <property type="entry name" value="GLYCOSYL_HYDROL_F3"/>
    <property type="match status" value="1"/>
</dbReference>
<dbReference type="InterPro" id="IPR001764">
    <property type="entry name" value="Glyco_hydro_3_N"/>
</dbReference>
<dbReference type="Pfam" id="PF00933">
    <property type="entry name" value="Glyco_hydro_3"/>
    <property type="match status" value="1"/>
</dbReference>
<feature type="transmembrane region" description="Helical" evidence="5">
    <location>
        <begin position="76"/>
        <end position="96"/>
    </location>
</feature>
<dbReference type="Gene3D" id="2.60.40.10">
    <property type="entry name" value="Immunoglobulins"/>
    <property type="match status" value="1"/>
</dbReference>
<gene>
    <name evidence="7" type="ORF">BRYFOR_09880</name>
</gene>
<dbReference type="Gene3D" id="3.20.20.300">
    <property type="entry name" value="Glycoside hydrolase, family 3, N-terminal domain"/>
    <property type="match status" value="1"/>
</dbReference>
<dbReference type="GO" id="GO:0005975">
    <property type="term" value="P:carbohydrate metabolic process"/>
    <property type="evidence" value="ECO:0007669"/>
    <property type="project" value="InterPro"/>
</dbReference>
<dbReference type="InterPro" id="IPR050288">
    <property type="entry name" value="Cellulose_deg_GH3"/>
</dbReference>
<accession>C6LMH9</accession>
<dbReference type="PANTHER" id="PTHR42715">
    <property type="entry name" value="BETA-GLUCOSIDASE"/>
    <property type="match status" value="1"/>
</dbReference>
<keyword evidence="5" id="KW-0472">Membrane</keyword>
<keyword evidence="3" id="KW-0119">Carbohydrate metabolism</keyword>
<evidence type="ECO:0000256" key="2">
    <source>
        <dbReference type="ARBA" id="ARBA00022801"/>
    </source>
</evidence>
<evidence type="ECO:0000256" key="4">
    <source>
        <dbReference type="RuleBase" id="RU361161"/>
    </source>
</evidence>
<keyword evidence="2 4" id="KW-0378">Hydrolase</keyword>
<dbReference type="EMBL" id="ACCL02000044">
    <property type="protein sequence ID" value="EET58176.1"/>
    <property type="molecule type" value="Genomic_DNA"/>
</dbReference>
<evidence type="ECO:0000259" key="6">
    <source>
        <dbReference type="SMART" id="SM01217"/>
    </source>
</evidence>
<name>C6LMH9_9FIRM</name>
<dbReference type="SUPFAM" id="SSF51445">
    <property type="entry name" value="(Trans)glycosidases"/>
    <property type="match status" value="1"/>
</dbReference>
<dbReference type="PANTHER" id="PTHR42715:SF10">
    <property type="entry name" value="BETA-GLUCOSIDASE"/>
    <property type="match status" value="1"/>
</dbReference>